<dbReference type="GO" id="GO:0002161">
    <property type="term" value="F:aminoacyl-tRNA deacylase activity"/>
    <property type="evidence" value="ECO:0007669"/>
    <property type="project" value="InterPro"/>
</dbReference>
<protein>
    <recommendedName>
        <fullName evidence="4">Cys-tRNA(Pro)/Cys-tRNA(Cys) deacylase</fullName>
        <ecNumber evidence="4">4.2.-.-</ecNumber>
    </recommendedName>
</protein>
<accession>A0A7X2NT33</accession>
<dbReference type="CDD" id="cd00002">
    <property type="entry name" value="YbaK_deacylase"/>
    <property type="match status" value="1"/>
</dbReference>
<dbReference type="Proteomes" id="UP000461880">
    <property type="component" value="Unassembled WGS sequence"/>
</dbReference>
<proteinExistence type="inferred from homology"/>
<dbReference type="SUPFAM" id="SSF55826">
    <property type="entry name" value="YbaK/ProRS associated domain"/>
    <property type="match status" value="1"/>
</dbReference>
<sequence length="163" mass="17914">MAKDKKVKTNVMRILDAEHIAYTEHTYEVEDGKIDGVSVALKCGEDPDQVFKTLVTEGNDRNFYVFVVPVKQKLDLKACAAAAGVKSVEMIPQKDLLKTTGYIHGGCSPIGMKKQFRTFYDETIILFDTVLVSGGKIGTQVELDPNDLIRITSGTTAAIARDE</sequence>
<keyword evidence="7" id="KW-1185">Reference proteome</keyword>
<evidence type="ECO:0000259" key="5">
    <source>
        <dbReference type="Pfam" id="PF04073"/>
    </source>
</evidence>
<reference evidence="6 7" key="1">
    <citation type="submission" date="2019-08" db="EMBL/GenBank/DDBJ databases">
        <title>In-depth cultivation of the pig gut microbiome towards novel bacterial diversity and tailored functional studies.</title>
        <authorList>
            <person name="Wylensek D."/>
            <person name="Hitch T.C.A."/>
            <person name="Clavel T."/>
        </authorList>
    </citation>
    <scope>NUCLEOTIDE SEQUENCE [LARGE SCALE GENOMIC DNA]</scope>
    <source>
        <strain evidence="6 7">Oil+RF-744-GAM-WT-6</strain>
    </source>
</reference>
<gene>
    <name evidence="6" type="primary">ybaK</name>
    <name evidence="6" type="ORF">FYJ51_08885</name>
</gene>
<evidence type="ECO:0000256" key="3">
    <source>
        <dbReference type="ARBA" id="ARBA00023239"/>
    </source>
</evidence>
<dbReference type="InterPro" id="IPR004369">
    <property type="entry name" value="Prolyl-tRNA_editing_YbaK/EbsC"/>
</dbReference>
<organism evidence="6 7">
    <name type="scientific">Stecheria intestinalis</name>
    <dbReference type="NCBI Taxonomy" id="2606630"/>
    <lineage>
        <taxon>Bacteria</taxon>
        <taxon>Bacillati</taxon>
        <taxon>Bacillota</taxon>
        <taxon>Erysipelotrichia</taxon>
        <taxon>Erysipelotrichales</taxon>
        <taxon>Erysipelotrichaceae</taxon>
        <taxon>Stecheria</taxon>
    </lineage>
</organism>
<name>A0A7X2NT33_9FIRM</name>
<dbReference type="AlphaFoldDB" id="A0A7X2NT33"/>
<dbReference type="GO" id="GO:0016829">
    <property type="term" value="F:lyase activity"/>
    <property type="evidence" value="ECO:0007669"/>
    <property type="project" value="UniProtKB-KW"/>
</dbReference>
<comment type="similarity">
    <text evidence="1 4">Belongs to the prolyl-tRNA editing family. YbaK/EbsC subfamily.</text>
</comment>
<dbReference type="PANTHER" id="PTHR30411">
    <property type="entry name" value="CYTOPLASMIC PROTEIN"/>
    <property type="match status" value="1"/>
</dbReference>
<dbReference type="NCBIfam" id="TIGR00011">
    <property type="entry name" value="YbaK_EbsC"/>
    <property type="match status" value="1"/>
</dbReference>
<dbReference type="EC" id="4.2.-.-" evidence="4"/>
<evidence type="ECO:0000313" key="6">
    <source>
        <dbReference type="EMBL" id="MSS59019.1"/>
    </source>
</evidence>
<evidence type="ECO:0000256" key="4">
    <source>
        <dbReference type="PIRNR" id="PIRNR006181"/>
    </source>
</evidence>
<feature type="domain" description="YbaK/aminoacyl-tRNA synthetase-associated" evidence="5">
    <location>
        <begin position="40"/>
        <end position="150"/>
    </location>
</feature>
<evidence type="ECO:0000313" key="7">
    <source>
        <dbReference type="Proteomes" id="UP000461880"/>
    </source>
</evidence>
<dbReference type="EMBL" id="VUMN01000021">
    <property type="protein sequence ID" value="MSS59019.1"/>
    <property type="molecule type" value="Genomic_DNA"/>
</dbReference>
<dbReference type="InterPro" id="IPR007214">
    <property type="entry name" value="YbaK/aa-tRNA-synth-assoc-dom"/>
</dbReference>
<dbReference type="Pfam" id="PF04073">
    <property type="entry name" value="tRNA_edit"/>
    <property type="match status" value="1"/>
</dbReference>
<dbReference type="GO" id="GO:0006412">
    <property type="term" value="P:translation"/>
    <property type="evidence" value="ECO:0007669"/>
    <property type="project" value="UniProtKB-KW"/>
</dbReference>
<keyword evidence="3 4" id="KW-0456">Lyase</keyword>
<dbReference type="Gene3D" id="3.90.960.10">
    <property type="entry name" value="YbaK/aminoacyl-tRNA synthetase-associated domain"/>
    <property type="match status" value="1"/>
</dbReference>
<comment type="caution">
    <text evidence="6">The sequence shown here is derived from an EMBL/GenBank/DDBJ whole genome shotgun (WGS) entry which is preliminary data.</text>
</comment>
<dbReference type="PIRSF" id="PIRSF006181">
    <property type="entry name" value="EbsC_YbaK"/>
    <property type="match status" value="1"/>
</dbReference>
<dbReference type="PANTHER" id="PTHR30411:SF0">
    <property type="entry name" value="CYS-TRNA(PRO)_CYS-TRNA(CYS) DEACYLASE YBAK"/>
    <property type="match status" value="1"/>
</dbReference>
<dbReference type="InterPro" id="IPR036754">
    <property type="entry name" value="YbaK/aa-tRNA-synt-asso_dom_sf"/>
</dbReference>
<evidence type="ECO:0000256" key="1">
    <source>
        <dbReference type="ARBA" id="ARBA00009798"/>
    </source>
</evidence>
<keyword evidence="2 4" id="KW-0648">Protein biosynthesis</keyword>
<dbReference type="RefSeq" id="WP_105302749.1">
    <property type="nucleotide sequence ID" value="NZ_JAQXPC010000105.1"/>
</dbReference>
<evidence type="ECO:0000256" key="2">
    <source>
        <dbReference type="ARBA" id="ARBA00022917"/>
    </source>
</evidence>